<evidence type="ECO:0000313" key="4">
    <source>
        <dbReference type="Proteomes" id="UP001358614"/>
    </source>
</evidence>
<feature type="domain" description="Tyrosine specific protein phosphatases" evidence="2">
    <location>
        <begin position="371"/>
        <end position="445"/>
    </location>
</feature>
<dbReference type="RefSeq" id="XP_066084893.1">
    <property type="nucleotide sequence ID" value="XM_066228796.1"/>
</dbReference>
<dbReference type="PROSITE" id="PS50056">
    <property type="entry name" value="TYR_PHOSPHATASE_2"/>
    <property type="match status" value="1"/>
</dbReference>
<dbReference type="Pfam" id="PF13671">
    <property type="entry name" value="AAA_33"/>
    <property type="match status" value="1"/>
</dbReference>
<dbReference type="InterPro" id="IPR021122">
    <property type="entry name" value="RNA_ligase_dom_REL/Rnl2"/>
</dbReference>
<keyword evidence="1" id="KW-0378">Hydrolase</keyword>
<evidence type="ECO:0000259" key="2">
    <source>
        <dbReference type="PROSITE" id="PS50056"/>
    </source>
</evidence>
<dbReference type="Pfam" id="PF09414">
    <property type="entry name" value="RNA_ligase"/>
    <property type="match status" value="1"/>
</dbReference>
<name>A0AAX4KK95_9TREE</name>
<dbReference type="Pfam" id="PF22784">
    <property type="entry name" value="PTP-SAK"/>
    <property type="match status" value="1"/>
</dbReference>
<keyword evidence="4" id="KW-1185">Reference proteome</keyword>
<proteinExistence type="predicted"/>
<dbReference type="Gene3D" id="3.40.50.300">
    <property type="entry name" value="P-loop containing nucleotide triphosphate hydrolases"/>
    <property type="match status" value="1"/>
</dbReference>
<dbReference type="KEGG" id="ker:91103824"/>
<dbReference type="PANTHER" id="PTHR43883:SF1">
    <property type="entry name" value="GLUCONOKINASE"/>
    <property type="match status" value="1"/>
</dbReference>
<dbReference type="AlphaFoldDB" id="A0AAX4KK95"/>
<reference evidence="3 4" key="1">
    <citation type="submission" date="2024-01" db="EMBL/GenBank/DDBJ databases">
        <title>Comparative genomics of Cryptococcus and Kwoniella reveals pathogenesis evolution and contrasting modes of karyotype evolution via chromosome fusion or intercentromeric recombination.</title>
        <authorList>
            <person name="Coelho M.A."/>
            <person name="David-Palma M."/>
            <person name="Shea T."/>
            <person name="Bowers K."/>
            <person name="McGinley-Smith S."/>
            <person name="Mohammad A.W."/>
            <person name="Gnirke A."/>
            <person name="Yurkov A.M."/>
            <person name="Nowrousian M."/>
            <person name="Sun S."/>
            <person name="Cuomo C.A."/>
            <person name="Heitman J."/>
        </authorList>
    </citation>
    <scope>NUCLEOTIDE SEQUENCE [LARGE SCALE GENOMIC DNA]</scope>
    <source>
        <strain evidence="3 4">PYCC6329</strain>
    </source>
</reference>
<dbReference type="InterPro" id="IPR052732">
    <property type="entry name" value="Cell-binding_unc_protein"/>
</dbReference>
<dbReference type="InterPro" id="IPR000387">
    <property type="entry name" value="Tyr_Pase_dom"/>
</dbReference>
<evidence type="ECO:0000256" key="1">
    <source>
        <dbReference type="ARBA" id="ARBA00022801"/>
    </source>
</evidence>
<organism evidence="3 4">
    <name type="scientific">Kwoniella europaea PYCC6329</name>
    <dbReference type="NCBI Taxonomy" id="1423913"/>
    <lineage>
        <taxon>Eukaryota</taxon>
        <taxon>Fungi</taxon>
        <taxon>Dikarya</taxon>
        <taxon>Basidiomycota</taxon>
        <taxon>Agaricomycotina</taxon>
        <taxon>Tremellomycetes</taxon>
        <taxon>Tremellales</taxon>
        <taxon>Cryptococcaceae</taxon>
        <taxon>Kwoniella</taxon>
    </lineage>
</organism>
<dbReference type="Proteomes" id="UP001358614">
    <property type="component" value="Chromosome 1"/>
</dbReference>
<dbReference type="GO" id="GO:0016791">
    <property type="term" value="F:phosphatase activity"/>
    <property type="evidence" value="ECO:0007669"/>
    <property type="project" value="UniProtKB-ARBA"/>
</dbReference>
<dbReference type="SUPFAM" id="SSF56091">
    <property type="entry name" value="DNA ligase/mRNA capping enzyme, catalytic domain"/>
    <property type="match status" value="1"/>
</dbReference>
<dbReference type="Gene3D" id="3.30.470.30">
    <property type="entry name" value="DNA ligase/mRNA capping enzyme"/>
    <property type="match status" value="1"/>
</dbReference>
<dbReference type="SUPFAM" id="SSF52799">
    <property type="entry name" value="(Phosphotyrosine protein) phosphatases II"/>
    <property type="match status" value="1"/>
</dbReference>
<dbReference type="SUPFAM" id="SSF52540">
    <property type="entry name" value="P-loop containing nucleoside triphosphate hydrolases"/>
    <property type="match status" value="1"/>
</dbReference>
<dbReference type="InterPro" id="IPR029021">
    <property type="entry name" value="Prot-tyrosine_phosphatase-like"/>
</dbReference>
<dbReference type="FunFam" id="3.90.190.10:FF:000157">
    <property type="entry name" value="Protein-tyrosine phosphatase"/>
    <property type="match status" value="1"/>
</dbReference>
<dbReference type="InterPro" id="IPR027417">
    <property type="entry name" value="P-loop_NTPase"/>
</dbReference>
<dbReference type="GeneID" id="91103824"/>
<dbReference type="PANTHER" id="PTHR43883">
    <property type="entry name" value="SLR0207 PROTEIN"/>
    <property type="match status" value="1"/>
</dbReference>
<gene>
    <name evidence="3" type="ORF">V865_005023</name>
</gene>
<evidence type="ECO:0000313" key="3">
    <source>
        <dbReference type="EMBL" id="WWD06926.1"/>
    </source>
</evidence>
<dbReference type="EMBL" id="CP144089">
    <property type="protein sequence ID" value="WWD06926.1"/>
    <property type="molecule type" value="Genomic_DNA"/>
</dbReference>
<dbReference type="Gene3D" id="3.90.190.10">
    <property type="entry name" value="Protein tyrosine phosphatase superfamily"/>
    <property type="match status" value="1"/>
</dbReference>
<protein>
    <recommendedName>
        <fullName evidence="2">Tyrosine specific protein phosphatases domain-containing protein</fullName>
    </recommendedName>
</protein>
<accession>A0AAX4KK95</accession>
<dbReference type="InterPro" id="IPR057023">
    <property type="entry name" value="PTP-SAK"/>
</dbReference>
<sequence>MAEHRISEIDGKVVLIGRGINRLISKINIPLDVPFTGENNFDITIIHKKELSGLSIEARGSLGGITPHCNRLYSAGIIKDGSVYYLLIIWVEGQKIRQKYSLPARHFYIQLTDPSSLEEKGEVQLDVGDIIQNTSPKKDSAEFLDHLIYTLQLLHDHSAAQSYSEKLLLIEHESDKPSSKGFIRLGDTAFRTEKFKLAMLSYAQGYENASQNDEETISNYCVRGVEKCSTFTEWGVTLLEDEIAQIPNELLSLLLRPWSQTLKTAVKELDLIPSLCLEPRQRSYIPSLPSSQERFYRLPRYFRWIVPFYLSVMSTPRNELDISALASIGIKTIITLTEETPLPAHWFQAKPIKNVIIPIPNYYPPSIEQMDVIIQLLNDEANLPILIHCGGGKGRAGTAIACYLATYGFHPPTGDRNHPSMSAKEAIAALRKIRPGSLETPLQEGFVGRWCSTVWKRQSIFPERPSEPPPCKLIIEGTIEEDSNLFVLVGLPGSGKSWFSQALIARNQNGWKRINQDDDGSRTACETQISRTPLATKEKVLLDRCNTTSEDRKKWLKLASNWADNTVCIWFDYDKKLCTSRAQGRISHPTLQPGSTVRNAIEQMEKIFDRPALEEGFRGICVIRSFEASLELVERLSPKIGIHKFPRTPHLIDLGAATSDDIIQVQYVNTIEEQILEKVIITEKIDGANMGLSLSSDRSKIIVQNRSHYINPTSHEQFKKLGYWLETHQDKLIRLLGRDEYFAGRYVLFGEWMYATHSIRYTNLPDWFIAFDHYDRSTDTFLDRQSLQSLLILYECDIHLVPIMEELDRTPTDEQLKGMVQRQSNFWNGRVEGIYAKWEYGGVVRKRGKVVRSDFIAGNDHWMKRKLEVNGIARAGCQ</sequence>